<name>A0AA35R0S2_GEOBA</name>
<organism evidence="10 11">
    <name type="scientific">Geodia barretti</name>
    <name type="common">Barrett's horny sponge</name>
    <dbReference type="NCBI Taxonomy" id="519541"/>
    <lineage>
        <taxon>Eukaryota</taxon>
        <taxon>Metazoa</taxon>
        <taxon>Porifera</taxon>
        <taxon>Demospongiae</taxon>
        <taxon>Heteroscleromorpha</taxon>
        <taxon>Tetractinellida</taxon>
        <taxon>Astrophorina</taxon>
        <taxon>Geodiidae</taxon>
        <taxon>Geodia</taxon>
    </lineage>
</organism>
<dbReference type="Pfam" id="PF00288">
    <property type="entry name" value="GHMP_kinases_N"/>
    <property type="match status" value="1"/>
</dbReference>
<evidence type="ECO:0000256" key="5">
    <source>
        <dbReference type="ARBA" id="ARBA00038121"/>
    </source>
</evidence>
<dbReference type="Pfam" id="PF08544">
    <property type="entry name" value="GHMP_kinases_C"/>
    <property type="match status" value="1"/>
</dbReference>
<comment type="caution">
    <text evidence="10">The sequence shown here is derived from an EMBL/GenBank/DDBJ whole genome shotgun (WGS) entry which is preliminary data.</text>
</comment>
<dbReference type="GO" id="GO:0042352">
    <property type="term" value="P:GDP-L-fucose salvage"/>
    <property type="evidence" value="ECO:0007669"/>
    <property type="project" value="TreeGrafter"/>
</dbReference>
<dbReference type="EMBL" id="CASHTH010000381">
    <property type="protein sequence ID" value="CAI7999664.1"/>
    <property type="molecule type" value="Genomic_DNA"/>
</dbReference>
<dbReference type="SUPFAM" id="SSF54211">
    <property type="entry name" value="Ribosomal protein S5 domain 2-like"/>
    <property type="match status" value="1"/>
</dbReference>
<protein>
    <submittedName>
        <fullName evidence="10">L-fucose kinase</fullName>
    </submittedName>
</protein>
<keyword evidence="1" id="KW-0808">Transferase</keyword>
<feature type="domain" description="GHMP kinase N-terminal" evidence="7">
    <location>
        <begin position="815"/>
        <end position="892"/>
    </location>
</feature>
<keyword evidence="2" id="KW-0547">Nucleotide-binding</keyword>
<dbReference type="InterPro" id="IPR013750">
    <property type="entry name" value="GHMP_kinase_C_dom"/>
</dbReference>
<dbReference type="Pfam" id="PF07959">
    <property type="entry name" value="Fucose_pyrophosphorylase"/>
    <property type="match status" value="1"/>
</dbReference>
<dbReference type="Proteomes" id="UP001174909">
    <property type="component" value="Unassembled WGS sequence"/>
</dbReference>
<dbReference type="GO" id="GO:0050201">
    <property type="term" value="F:fucokinase activity"/>
    <property type="evidence" value="ECO:0007669"/>
    <property type="project" value="TreeGrafter"/>
</dbReference>
<keyword evidence="3 10" id="KW-0418">Kinase</keyword>
<dbReference type="InterPro" id="IPR052203">
    <property type="entry name" value="GHMP_Kinase-Related"/>
</dbReference>
<keyword evidence="11" id="KW-1185">Reference proteome</keyword>
<proteinExistence type="inferred from homology"/>
<feature type="region of interest" description="Disordered" evidence="6">
    <location>
        <begin position="108"/>
        <end position="128"/>
    </location>
</feature>
<dbReference type="GO" id="GO:0005524">
    <property type="term" value="F:ATP binding"/>
    <property type="evidence" value="ECO:0007669"/>
    <property type="project" value="UniProtKB-KW"/>
</dbReference>
<sequence>MEGARWTAIVCTCQNRESANAFRKELQIRQKKGIICSGAVIMAVDDPKPNIGSGSATLNALISVTEYLAARGGHKVVTAEVLYNARILILLLGATFPFSPCGHAFMPAPDKASSSPSSEGTGDNQQLDAEVTMNIDRLMENMMKLSENSPPGLWIASTDMILHHPHPIKPLDMSDMKDCVCALTVKTTPQYAMKHGACKISESGEVSRILHMASEEVIKSWTKADGTCDMLAGIVYVGPSVAKSMVYIHTVPPLDACTYFGLDNGAQPLSLSLFFDILLCMTADIEEEEFVSGQSRAGPAQQSSAIMRRARTHLWNTFSGTKMRAVHLVGVQHDYLRHVAADVCNRYLQSHEEKHCVINSRVQSEATIGDGSVLINCNIQHPIVIGANCFLSGVTNTLLELQAADLSPVLSVPDGIALQEIRVTMGTAQKCFHLDVGVVYGINDLLTASEGSEGATFCNRPWSEFFERTKIQSSELWPTTPHNLLTAKLYVASHTHPEATTEDILWLAIGSPSEETLLRWRSAWRVSLMDILRRVDSEAEFKKGRDIAFQLQLDRMVAALKNNELVCFLSFFKQSLVENRQHDLFATLDHVVEEVLDKPLVICRTYACIADILGYMAGEVGIRGGPAANIAWRMAFNLLEKEDYLAATRALAAERKNWTDNGPDRIIRASRHYERAGHIITRMGVATAKKFISGTQSEPPPIGQPVTVTAPARIDIAGGWTDTPPQAYEWGGVVVTLAIKINDEKPIKCTATRIEGLKLVLVQCGSEGQVVERIEVTDLSHMLDYSQPHAPGALMKAAFVCAGVVEVRSSQSLAEQLSKYGGGFELTTISNIPQGSGLGTSSILGGAIMAALWRATGQQHTKDSLIHAVLYLEQLLTTGGGWQDQCGGMYGGAKISKSEIGLPVKISTQEIETPDGFLAKLNEHLMLIYTGRTRLARNLLQDVLRNWHSREARIIQTMTELVANAEKAADAIRNGDLAVIGDCLTKYGKQKVVMAPGSLPQSVQIFIKKAQNHIHGCSLAGAGGGGFLVAIAKSPDDRHRVEEIVNTSPELKEFKLYSSCVDRDGLVYQ</sequence>
<gene>
    <name evidence="10" type="ORF">GBAR_LOCUS2761</name>
</gene>
<evidence type="ECO:0000259" key="7">
    <source>
        <dbReference type="Pfam" id="PF00288"/>
    </source>
</evidence>
<evidence type="ECO:0000259" key="8">
    <source>
        <dbReference type="Pfam" id="PF07959"/>
    </source>
</evidence>
<comment type="similarity">
    <text evidence="5">Belongs to the GHMP kinase family.</text>
</comment>
<dbReference type="InterPro" id="IPR020568">
    <property type="entry name" value="Ribosomal_Su5_D2-typ_SF"/>
</dbReference>
<dbReference type="Gene3D" id="3.30.230.120">
    <property type="match status" value="1"/>
</dbReference>
<evidence type="ECO:0000256" key="1">
    <source>
        <dbReference type="ARBA" id="ARBA00022679"/>
    </source>
</evidence>
<evidence type="ECO:0000256" key="3">
    <source>
        <dbReference type="ARBA" id="ARBA00022777"/>
    </source>
</evidence>
<feature type="domain" description="GHMP kinase C-terminal" evidence="9">
    <location>
        <begin position="969"/>
        <end position="1046"/>
    </location>
</feature>
<accession>A0AA35R0S2</accession>
<feature type="domain" description="GDP-fucose pyrophosphorylase" evidence="8">
    <location>
        <begin position="80"/>
        <end position="493"/>
    </location>
</feature>
<dbReference type="InterPro" id="IPR006204">
    <property type="entry name" value="GHMP_kinase_N_dom"/>
</dbReference>
<reference evidence="10" key="1">
    <citation type="submission" date="2023-03" db="EMBL/GenBank/DDBJ databases">
        <authorList>
            <person name="Steffen K."/>
            <person name="Cardenas P."/>
        </authorList>
    </citation>
    <scope>NUCLEOTIDE SEQUENCE</scope>
</reference>
<dbReference type="PRINTS" id="PR00959">
    <property type="entry name" value="MEVGALKINASE"/>
</dbReference>
<keyword evidence="4" id="KW-0067">ATP-binding</keyword>
<dbReference type="PANTHER" id="PTHR32463:SF0">
    <property type="entry name" value="L-FUCOSE KINASE"/>
    <property type="match status" value="1"/>
</dbReference>
<evidence type="ECO:0000313" key="11">
    <source>
        <dbReference type="Proteomes" id="UP001174909"/>
    </source>
</evidence>
<dbReference type="AlphaFoldDB" id="A0AA35R0S2"/>
<dbReference type="SUPFAM" id="SSF55060">
    <property type="entry name" value="GHMP Kinase, C-terminal domain"/>
    <property type="match status" value="1"/>
</dbReference>
<dbReference type="PANTHER" id="PTHR32463">
    <property type="entry name" value="L-FUCOSE KINASE"/>
    <property type="match status" value="1"/>
</dbReference>
<evidence type="ECO:0000256" key="4">
    <source>
        <dbReference type="ARBA" id="ARBA00022840"/>
    </source>
</evidence>
<evidence type="ECO:0000313" key="10">
    <source>
        <dbReference type="EMBL" id="CAI7999664.1"/>
    </source>
</evidence>
<evidence type="ECO:0000256" key="6">
    <source>
        <dbReference type="SAM" id="MobiDB-lite"/>
    </source>
</evidence>
<evidence type="ECO:0000256" key="2">
    <source>
        <dbReference type="ARBA" id="ARBA00022741"/>
    </source>
</evidence>
<dbReference type="InterPro" id="IPR036554">
    <property type="entry name" value="GHMP_kinase_C_sf"/>
</dbReference>
<evidence type="ECO:0000259" key="9">
    <source>
        <dbReference type="Pfam" id="PF08544"/>
    </source>
</evidence>
<dbReference type="InterPro" id="IPR012887">
    <property type="entry name" value="GDP_fucose_pyrophosphorylase"/>
</dbReference>